<evidence type="ECO:0000259" key="1">
    <source>
        <dbReference type="PROSITE" id="PS50943"/>
    </source>
</evidence>
<dbReference type="Gene3D" id="1.10.260.40">
    <property type="entry name" value="lambda repressor-like DNA-binding domains"/>
    <property type="match status" value="1"/>
</dbReference>
<dbReference type="GO" id="GO:0003677">
    <property type="term" value="F:DNA binding"/>
    <property type="evidence" value="ECO:0007669"/>
    <property type="project" value="InterPro"/>
</dbReference>
<sequence length="1111" mass="127895">MINYNRLWTLISEYNLTKTEFMNQLGVSSATFAKLSSNQPVTMEVLEKICNILGCSLDNIVSFDPDVKSPVRWGGVDKTTTYLIKLYYIVNKKTEDPEAAAACDIEYLYGYSYPFNMTTGGLNTWEISYFHDFNDIIEVNGYCIGATLLNILKHLEKNPVLSEITEKNDITLKCNVCTDDIKNNIDLLPFFYKLPEYRPAYLLEASDHAGNLISGVRPQISINDMTMQCESFVSENIQGLLLQHVAKDPAHILYLHKFLKKIYRNASIHDLARLGNFEVLSYLHKPTMSDNGLDFEINTKKEPKNGEITAESLTLTLDHNIFEGRYGMLLRICNTHNCFFEHLEMINVEKDDYTYLLPLQENVSTVEIRLYKTNEDATKTNLIAVENATLIRSIEISMHLEEQHFTLEDSWTQKMKKQTKVKDTSLSQGTFSSSNTFSIGDNANELWYQNETMVSKTCSCIINQNVQNNEGIFFEKGNDEHRRFLKWLGDTLSKHPCYEIIIIDPYINDTALGKIIRNIQSPHVAYTIFTNDDKERIASIRRLEKPKEILGLSELNVYVLPADTLHDRYIILRCKDTPIPNVYSMTNSLDNEAQKHSSLIVSLNNRLCIAVDEYYCKLITELQKNNNVTNVFEIEKTAAPNASQENNTSQFVEEKSFQPIATKEEYITLCNNDLSGALEQLAYITPGKLYDDCVAHIHKLDNIEDKLATILKHYQSTPYKNAIKLSQRDSYEERQFLSIAQIFTKQMDFKLSLIDSADNFINYYFDYRFFNESWTIKSAVELLCQIAPVKAIDCLNELYQSLLSEDNRVPQPSNTQRLAAMLITNLTDLLCSSKNNKAITKAMLECDVPFLRAIAIAYSCRNFTTSKKVNVPVILRKLCSNLSVKEQLLTLIYAIKELQTRYFRKNGLYEETQKQIDDVIKIFAAIITESNISDVIGNDDLFKTLHTLSTQNVEDVCKIYDTLVKRGVITNTVAGKYLMELVTEPYKNGVENKKSFYDQIKTIKNSLIILSYIHELDTGSFKTVMKRFKNYEFEFTKPLYSATLKEQNYKLWKNHIDFLGCLVYIELWAQKNYQHKLSKAVNEYKMISSNYSKILMKYSTVYQMIVNELSP</sequence>
<dbReference type="NCBIfam" id="NF040700">
    <property type="entry name" value="VPA1262_N_dom"/>
    <property type="match status" value="1"/>
</dbReference>
<protein>
    <submittedName>
        <fullName evidence="2">Helix-turn-helix domain-containing protein</fullName>
    </submittedName>
</protein>
<dbReference type="Proteomes" id="UP000446657">
    <property type="component" value="Unassembled WGS sequence"/>
</dbReference>
<dbReference type="CDD" id="cd00093">
    <property type="entry name" value="HTH_XRE"/>
    <property type="match status" value="1"/>
</dbReference>
<dbReference type="InterPro" id="IPR001387">
    <property type="entry name" value="Cro/C1-type_HTH"/>
</dbReference>
<proteinExistence type="predicted"/>
<evidence type="ECO:0000313" key="3">
    <source>
        <dbReference type="Proteomes" id="UP000446657"/>
    </source>
</evidence>
<organism evidence="2 3">
    <name type="scientific">Roseburia faecis</name>
    <dbReference type="NCBI Taxonomy" id="301302"/>
    <lineage>
        <taxon>Bacteria</taxon>
        <taxon>Bacillati</taxon>
        <taxon>Bacillota</taxon>
        <taxon>Clostridia</taxon>
        <taxon>Lachnospirales</taxon>
        <taxon>Lachnospiraceae</taxon>
        <taxon>Roseburia</taxon>
    </lineage>
</organism>
<dbReference type="AlphaFoldDB" id="A0A844KT84"/>
<gene>
    <name evidence="2" type="ORF">GMD30_15300</name>
</gene>
<name>A0A844KT84_9FIRM</name>
<reference evidence="2 3" key="1">
    <citation type="journal article" date="2019" name="Nat. Med.">
        <title>A library of human gut bacterial isolates paired with longitudinal multiomics data enables mechanistic microbiome research.</title>
        <authorList>
            <person name="Poyet M."/>
            <person name="Groussin M."/>
            <person name="Gibbons S.M."/>
            <person name="Avila-Pacheco J."/>
            <person name="Jiang X."/>
            <person name="Kearney S.M."/>
            <person name="Perrotta A.R."/>
            <person name="Berdy B."/>
            <person name="Zhao S."/>
            <person name="Lieberman T.D."/>
            <person name="Swanson P.K."/>
            <person name="Smith M."/>
            <person name="Roesemann S."/>
            <person name="Alexander J.E."/>
            <person name="Rich S.A."/>
            <person name="Livny J."/>
            <person name="Vlamakis H."/>
            <person name="Clish C."/>
            <person name="Bullock K."/>
            <person name="Deik A."/>
            <person name="Scott J."/>
            <person name="Pierce K.A."/>
            <person name="Xavier R.J."/>
            <person name="Alm E.J."/>
        </authorList>
    </citation>
    <scope>NUCLEOTIDE SEQUENCE [LARGE SCALE GENOMIC DNA]</scope>
    <source>
        <strain evidence="2 3">BIOML-A1</strain>
    </source>
</reference>
<evidence type="ECO:0000313" key="2">
    <source>
        <dbReference type="EMBL" id="MTR83013.1"/>
    </source>
</evidence>
<dbReference type="SUPFAM" id="SSF47413">
    <property type="entry name" value="lambda repressor-like DNA-binding domains"/>
    <property type="match status" value="1"/>
</dbReference>
<accession>A0A844KT84</accession>
<dbReference type="InterPro" id="IPR010982">
    <property type="entry name" value="Lambda_DNA-bd_dom_sf"/>
</dbReference>
<comment type="caution">
    <text evidence="2">The sequence shown here is derived from an EMBL/GenBank/DDBJ whole genome shotgun (WGS) entry which is preliminary data.</text>
</comment>
<dbReference type="EMBL" id="WNAL01000045">
    <property type="protein sequence ID" value="MTR83013.1"/>
    <property type="molecule type" value="Genomic_DNA"/>
</dbReference>
<feature type="domain" description="HTH cro/C1-type" evidence="1">
    <location>
        <begin position="42"/>
        <end position="60"/>
    </location>
</feature>
<dbReference type="Pfam" id="PF13443">
    <property type="entry name" value="HTH_26"/>
    <property type="match status" value="1"/>
</dbReference>
<dbReference type="RefSeq" id="WP_155177634.1">
    <property type="nucleotide sequence ID" value="NZ_WNAK01000041.1"/>
</dbReference>
<dbReference type="PROSITE" id="PS50943">
    <property type="entry name" value="HTH_CROC1"/>
    <property type="match status" value="1"/>
</dbReference>